<organism evidence="3 4">
    <name type="scientific">Candidatus Accumulibacter adjunctus</name>
    <dbReference type="NCBI Taxonomy" id="1454001"/>
    <lineage>
        <taxon>Bacteria</taxon>
        <taxon>Pseudomonadati</taxon>
        <taxon>Pseudomonadota</taxon>
        <taxon>Betaproteobacteria</taxon>
        <taxon>Candidatus Accumulibacter</taxon>
    </lineage>
</organism>
<feature type="transmembrane region" description="Helical" evidence="2">
    <location>
        <begin position="130"/>
        <end position="147"/>
    </location>
</feature>
<keyword evidence="2" id="KW-0812">Transmembrane</keyword>
<dbReference type="PATRIC" id="fig|1454001.3.peg.2312"/>
<keyword evidence="2" id="KW-0472">Membrane</keyword>
<dbReference type="AlphaFoldDB" id="A0A011NRN6"/>
<feature type="transmembrane region" description="Helical" evidence="2">
    <location>
        <begin position="167"/>
        <end position="196"/>
    </location>
</feature>
<evidence type="ECO:0000256" key="1">
    <source>
        <dbReference type="SAM" id="MobiDB-lite"/>
    </source>
</evidence>
<feature type="region of interest" description="Disordered" evidence="1">
    <location>
        <begin position="1"/>
        <end position="21"/>
    </location>
</feature>
<dbReference type="Proteomes" id="UP000020218">
    <property type="component" value="Unassembled WGS sequence"/>
</dbReference>
<reference evidence="3" key="1">
    <citation type="submission" date="2014-02" db="EMBL/GenBank/DDBJ databases">
        <title>Expanding our view of genomic diversity in Candidatus Accumulibacter clades.</title>
        <authorList>
            <person name="Skennerton C.T."/>
            <person name="Barr J.J."/>
            <person name="Slater F.R."/>
            <person name="Bond P.L."/>
            <person name="Tyson G.W."/>
        </authorList>
    </citation>
    <scope>NUCLEOTIDE SEQUENCE [LARGE SCALE GENOMIC DNA]</scope>
</reference>
<keyword evidence="4" id="KW-1185">Reference proteome</keyword>
<dbReference type="EMBL" id="JFAX01000012">
    <property type="protein sequence ID" value="EXI67205.1"/>
    <property type="molecule type" value="Genomic_DNA"/>
</dbReference>
<evidence type="ECO:0000256" key="2">
    <source>
        <dbReference type="SAM" id="Phobius"/>
    </source>
</evidence>
<feature type="transmembrane region" description="Helical" evidence="2">
    <location>
        <begin position="75"/>
        <end position="94"/>
    </location>
</feature>
<accession>A0A011NRN6</accession>
<comment type="caution">
    <text evidence="3">The sequence shown here is derived from an EMBL/GenBank/DDBJ whole genome shotgun (WGS) entry which is preliminary data.</text>
</comment>
<keyword evidence="2" id="KW-1133">Transmembrane helix</keyword>
<feature type="transmembrane region" description="Helical" evidence="2">
    <location>
        <begin position="216"/>
        <end position="242"/>
    </location>
</feature>
<sequence>MNGTDPDTLPEAERNRLAGARQQIDTLTKRRRINSQNFLHLKDKRIMPKHNAYAGAAFDNKPPEIQAANKRFNRYLIITSVGMILYGLMLPKGWETLFGPLAFPIAWAAQLAPATVKVTALSPIPELVKGFYGLSSWVSVFFAVLLASKDPMGARVRFAFSRPGWSFLRTFCFLYLFALPFLLVGLWVIFFLPIAIHMTGGPTWGMKLFVSMISDRLSMAFFGGVATATIGMAIFALMVFLLGPISLLMNKE</sequence>
<name>A0A011NRN6_9PROT</name>
<protein>
    <submittedName>
        <fullName evidence="3">Uncharacterized protein</fullName>
    </submittedName>
</protein>
<evidence type="ECO:0000313" key="4">
    <source>
        <dbReference type="Proteomes" id="UP000020218"/>
    </source>
</evidence>
<evidence type="ECO:0000313" key="3">
    <source>
        <dbReference type="EMBL" id="EXI67205.1"/>
    </source>
</evidence>
<gene>
    <name evidence="3" type="ORF">AW08_02309</name>
</gene>
<proteinExistence type="predicted"/>